<reference evidence="7 9" key="1">
    <citation type="submission" date="2016-06" db="EMBL/GenBank/DDBJ databases">
        <authorList>
            <person name="Kjaerup R.B."/>
            <person name="Dalgaard T.S."/>
            <person name="Juul-Madsen H.R."/>
        </authorList>
    </citation>
    <scope>NUCLEOTIDE SEQUENCE [LARGE SCALE GENOMIC DNA]</scope>
    <source>
        <strain evidence="7">Orrdi1</strain>
    </source>
</reference>
<dbReference type="PANTHER" id="PTHR30126">
    <property type="entry name" value="HTH-TYPE TRANSCRIPTIONAL REGULATOR"/>
    <property type="match status" value="1"/>
</dbReference>
<dbReference type="PANTHER" id="PTHR30126:SF77">
    <property type="entry name" value="TRANSCRIPTIONAL REGULATORY PROTEIN"/>
    <property type="match status" value="1"/>
</dbReference>
<dbReference type="Gene3D" id="1.10.10.10">
    <property type="entry name" value="Winged helix-like DNA-binding domain superfamily/Winged helix DNA-binding domain"/>
    <property type="match status" value="1"/>
</dbReference>
<dbReference type="SUPFAM" id="SSF46785">
    <property type="entry name" value="Winged helix' DNA-binding domain"/>
    <property type="match status" value="1"/>
</dbReference>
<keyword evidence="2" id="KW-0805">Transcription regulation</keyword>
<dbReference type="STRING" id="1851544.ODI_02564"/>
<evidence type="ECO:0000313" key="9">
    <source>
        <dbReference type="Proteomes" id="UP000078558"/>
    </source>
</evidence>
<dbReference type="InterPro" id="IPR000847">
    <property type="entry name" value="LysR_HTH_N"/>
</dbReference>
<dbReference type="Pfam" id="PF03466">
    <property type="entry name" value="LysR_substrate"/>
    <property type="match status" value="1"/>
</dbReference>
<dbReference type="PROSITE" id="PS50931">
    <property type="entry name" value="HTH_LYSR"/>
    <property type="match status" value="1"/>
</dbReference>
<organism evidence="7 9">
    <name type="scientific">Orrella dioscoreae</name>
    <dbReference type="NCBI Taxonomy" id="1851544"/>
    <lineage>
        <taxon>Bacteria</taxon>
        <taxon>Pseudomonadati</taxon>
        <taxon>Pseudomonadota</taxon>
        <taxon>Betaproteobacteria</taxon>
        <taxon>Burkholderiales</taxon>
        <taxon>Alcaligenaceae</taxon>
        <taxon>Orrella</taxon>
    </lineage>
</organism>
<feature type="domain" description="HTH lysR-type" evidence="6">
    <location>
        <begin position="1"/>
        <end position="58"/>
    </location>
</feature>
<dbReference type="Gene3D" id="3.40.190.290">
    <property type="match status" value="1"/>
</dbReference>
<evidence type="ECO:0000256" key="5">
    <source>
        <dbReference type="SAM" id="MobiDB-lite"/>
    </source>
</evidence>
<dbReference type="InterPro" id="IPR005119">
    <property type="entry name" value="LysR_subst-bd"/>
</dbReference>
<dbReference type="Proteomes" id="UP000078558">
    <property type="component" value="Chromosome I"/>
</dbReference>
<dbReference type="InterPro" id="IPR036390">
    <property type="entry name" value="WH_DNA-bd_sf"/>
</dbReference>
<dbReference type="PRINTS" id="PR00039">
    <property type="entry name" value="HTHLYSR"/>
</dbReference>
<evidence type="ECO:0000256" key="1">
    <source>
        <dbReference type="ARBA" id="ARBA00009437"/>
    </source>
</evidence>
<name>A0A1C3JYZ2_9BURK</name>
<feature type="region of interest" description="Disordered" evidence="5">
    <location>
        <begin position="308"/>
        <end position="337"/>
    </location>
</feature>
<dbReference type="AlphaFoldDB" id="A0A1C3JYZ2"/>
<reference evidence="8 9" key="2">
    <citation type="submission" date="2017-08" db="EMBL/GenBank/DDBJ databases">
        <authorList>
            <person name="de Groot N.N."/>
        </authorList>
    </citation>
    <scope>NUCLEOTIDE SEQUENCE [LARGE SCALE GENOMIC DNA]</scope>
    <source>
        <strain evidence="8">Orrdi1</strain>
    </source>
</reference>
<keyword evidence="9" id="KW-1185">Reference proteome</keyword>
<dbReference type="GO" id="GO:0003700">
    <property type="term" value="F:DNA-binding transcription factor activity"/>
    <property type="evidence" value="ECO:0007669"/>
    <property type="project" value="InterPro"/>
</dbReference>
<evidence type="ECO:0000256" key="3">
    <source>
        <dbReference type="ARBA" id="ARBA00023125"/>
    </source>
</evidence>
<dbReference type="GO" id="GO:0000976">
    <property type="term" value="F:transcription cis-regulatory region binding"/>
    <property type="evidence" value="ECO:0007669"/>
    <property type="project" value="TreeGrafter"/>
</dbReference>
<gene>
    <name evidence="7" type="ORF">ODI_02564</name>
    <name evidence="8" type="ORF">ODI_R1105</name>
</gene>
<dbReference type="Pfam" id="PF00126">
    <property type="entry name" value="HTH_1"/>
    <property type="match status" value="1"/>
</dbReference>
<dbReference type="CDD" id="cd05466">
    <property type="entry name" value="PBP2_LTTR_substrate"/>
    <property type="match status" value="1"/>
</dbReference>
<dbReference type="EMBL" id="FLRC01000008">
    <property type="protein sequence ID" value="SBT24404.1"/>
    <property type="molecule type" value="Genomic_DNA"/>
</dbReference>
<evidence type="ECO:0000259" key="6">
    <source>
        <dbReference type="PROSITE" id="PS50931"/>
    </source>
</evidence>
<dbReference type="InterPro" id="IPR036388">
    <property type="entry name" value="WH-like_DNA-bd_sf"/>
</dbReference>
<evidence type="ECO:0000313" key="7">
    <source>
        <dbReference type="EMBL" id="SBT24404.1"/>
    </source>
</evidence>
<sequence>MTFKQLEALYWVAQLGGFRQAAARLYTTQSAVSERIQELEAQLGVALFDRSQRAARLTDKGQELLLAAKRMLDLRQDTLARLGDPAMMTRTLRLGVTELTAMTWLPGFIEAIHRDYPRVTVEPAVDMSRQLYRQLLDDELDLVIVPKAYPSHPALVSVQVGEVRNAFMCKPGLVDAGAALPLRDLSEHRMLVDTSGPGILYDEWFKAAGFTPKDTLASNSVVALLGLTLSGMGVSYFPVETVRPFIEQGLLQCLPVKPELPRVPYVAMQKASRKSELTTSIITLAQASYDIGAFFRMRFAALAAQTPPGSHEGHFPRARGKTVAHQAPMARTGKERT</sequence>
<evidence type="ECO:0000256" key="4">
    <source>
        <dbReference type="ARBA" id="ARBA00023163"/>
    </source>
</evidence>
<comment type="similarity">
    <text evidence="1">Belongs to the LysR transcriptional regulatory family.</text>
</comment>
<dbReference type="RefSeq" id="WP_067750516.1">
    <property type="nucleotide sequence ID" value="NZ_LT907988.1"/>
</dbReference>
<dbReference type="KEGG" id="odi:ODI_R1105"/>
<keyword evidence="4" id="KW-0804">Transcription</keyword>
<dbReference type="OrthoDB" id="8651113at2"/>
<dbReference type="EMBL" id="LT907988">
    <property type="protein sequence ID" value="SOE47889.1"/>
    <property type="molecule type" value="Genomic_DNA"/>
</dbReference>
<dbReference type="FunFam" id="1.10.10.10:FF:000001">
    <property type="entry name" value="LysR family transcriptional regulator"/>
    <property type="match status" value="1"/>
</dbReference>
<keyword evidence="3" id="KW-0238">DNA-binding</keyword>
<protein>
    <submittedName>
        <fullName evidence="7">Transcriptional regulators, LysR family</fullName>
    </submittedName>
</protein>
<evidence type="ECO:0000256" key="2">
    <source>
        <dbReference type="ARBA" id="ARBA00023015"/>
    </source>
</evidence>
<accession>A0A1C3JYZ2</accession>
<evidence type="ECO:0000313" key="8">
    <source>
        <dbReference type="EMBL" id="SOE47889.1"/>
    </source>
</evidence>
<proteinExistence type="inferred from homology"/>
<dbReference type="SUPFAM" id="SSF53850">
    <property type="entry name" value="Periplasmic binding protein-like II"/>
    <property type="match status" value="1"/>
</dbReference>